<dbReference type="EMBL" id="BSXS01000024">
    <property type="protein sequence ID" value="GME70355.1"/>
    <property type="molecule type" value="Genomic_DNA"/>
</dbReference>
<accession>A0ACB5SR32</accession>
<name>A0ACB5SR32_AMBMO</name>
<proteinExistence type="predicted"/>
<evidence type="ECO:0000313" key="1">
    <source>
        <dbReference type="EMBL" id="GME70355.1"/>
    </source>
</evidence>
<protein>
    <submittedName>
        <fullName evidence="1">Unnamed protein product</fullName>
    </submittedName>
</protein>
<dbReference type="Proteomes" id="UP001165064">
    <property type="component" value="Unassembled WGS sequence"/>
</dbReference>
<reference evidence="1" key="1">
    <citation type="submission" date="2023-04" db="EMBL/GenBank/DDBJ databases">
        <title>Ambrosiozyma monospora NBRC 10751.</title>
        <authorList>
            <person name="Ichikawa N."/>
            <person name="Sato H."/>
            <person name="Tonouchi N."/>
        </authorList>
    </citation>
    <scope>NUCLEOTIDE SEQUENCE</scope>
    <source>
        <strain evidence="1">NBRC 10751</strain>
    </source>
</reference>
<gene>
    <name evidence="1" type="ORF">Amon02_000016500</name>
</gene>
<keyword evidence="2" id="KW-1185">Reference proteome</keyword>
<sequence>MERKLGRLVFESKNSIKIDLFTPCTIDTSRPNIPKLLRSGCRKWRLQIDNADTIEYPNCVKFVTSLRCHVSLVQKILESKSSRLTTLEVIIDLVNGTDIKMFGDAYDQLMAWCHVKDHGKRKNKSIVTIRFVGFRKEVTLRVQVVHMVILMKLHKNEDFDFELNDSHNPSRYYPFAQCVYPLLSNSFIDSVAFQTTMDAAGLKAIPFVDGATRLKNLFLELVESTGKSTTVSFTISNPSISHIHLCSKPGPQLDPCFEHLPSLKELNLYDCTVTVECINSLPRSLAKLTLIDFDFGNSSCFRNVIEGGDGYGGRRYNYDWRGFEQLSLDKLACLDRLSFSFIGQMDSFDLSALPDSYDLYFTAPYELSGQFSSKLESLDLDLVEYDENFESFWKKFIFPLEKHVLLKS</sequence>
<comment type="caution">
    <text evidence="1">The sequence shown here is derived from an EMBL/GenBank/DDBJ whole genome shotgun (WGS) entry which is preliminary data.</text>
</comment>
<evidence type="ECO:0000313" key="2">
    <source>
        <dbReference type="Proteomes" id="UP001165064"/>
    </source>
</evidence>
<organism evidence="1 2">
    <name type="scientific">Ambrosiozyma monospora</name>
    <name type="common">Yeast</name>
    <name type="synonym">Endomycopsis monosporus</name>
    <dbReference type="NCBI Taxonomy" id="43982"/>
    <lineage>
        <taxon>Eukaryota</taxon>
        <taxon>Fungi</taxon>
        <taxon>Dikarya</taxon>
        <taxon>Ascomycota</taxon>
        <taxon>Saccharomycotina</taxon>
        <taxon>Pichiomycetes</taxon>
        <taxon>Pichiales</taxon>
        <taxon>Pichiaceae</taxon>
        <taxon>Ambrosiozyma</taxon>
    </lineage>
</organism>